<reference evidence="2" key="1">
    <citation type="submission" date="2023-06" db="EMBL/GenBank/DDBJ databases">
        <authorList>
            <person name="Zeman M."/>
            <person name="Kubasova T."/>
            <person name="Jahodarova E."/>
            <person name="Nykrynova M."/>
            <person name="Rychlik I."/>
        </authorList>
    </citation>
    <scope>NUCLEOTIDE SEQUENCE</scope>
    <source>
        <strain evidence="2">84_SSukc20</strain>
    </source>
</reference>
<dbReference type="Gene3D" id="3.75.10.10">
    <property type="entry name" value="L-arginine/glycine Amidinotransferase, Chain A"/>
    <property type="match status" value="1"/>
</dbReference>
<sequence length="333" mass="39210">MIPDYKCNAVYFSEWLKKDYPDIFIGVARILNKHNIAYDAIPNTKDIWCRDYMPLQLDKERYLCYEYKPDYLIKIASNRKYITDSLNVCRDMQLKIKETPLIMDGGNVVKVGNKAIMTEKVFVENPSIDDDTLKKQLEKQMECEVVFIPWDRNEKYGHSDGIIKPISDNAILMTNYHDFDRDYTNEIVKRLSSKFEIETLSYKVRKTASESWSYINFLTVGKMIVLPTLGKEEDDQALEQIKRYYPDSIIEQLNISELVKDGGGLNCVSWCRLVSDDEKRFLTLFNRLDSEKELTKENMFTDEEIIFMCKHSLRRFADKYPGIAEYYMKCLDD</sequence>
<comment type="caution">
    <text evidence="2">The sequence shown here is derived from an EMBL/GenBank/DDBJ whole genome shotgun (WGS) entry which is preliminary data.</text>
</comment>
<keyword evidence="1" id="KW-0378">Hydrolase</keyword>
<reference evidence="2" key="2">
    <citation type="submission" date="2024-05" db="EMBL/GenBank/DDBJ databases">
        <title>Identification and characterization of horizontal gene transfer across gut microbiota members of farm animals based on homology search.</title>
        <authorList>
            <person name="Schwarzerova J."/>
            <person name="Nykrynova M."/>
            <person name="Jureckova K."/>
            <person name="Cejkova D."/>
            <person name="Rychlik I."/>
        </authorList>
    </citation>
    <scope>NUCLEOTIDE SEQUENCE</scope>
    <source>
        <strain evidence="2">84_SSukc20</strain>
    </source>
</reference>
<dbReference type="Proteomes" id="UP001167871">
    <property type="component" value="Unassembled WGS sequence"/>
</dbReference>
<evidence type="ECO:0000313" key="3">
    <source>
        <dbReference type="Proteomes" id="UP001167871"/>
    </source>
</evidence>
<dbReference type="PANTHER" id="PTHR31377:SF0">
    <property type="entry name" value="AGMATINE DEIMINASE-RELATED"/>
    <property type="match status" value="1"/>
</dbReference>
<proteinExistence type="predicted"/>
<keyword evidence="3" id="KW-1185">Reference proteome</keyword>
<evidence type="ECO:0000256" key="1">
    <source>
        <dbReference type="ARBA" id="ARBA00022801"/>
    </source>
</evidence>
<dbReference type="Pfam" id="PF04371">
    <property type="entry name" value="PAD_porph"/>
    <property type="match status" value="1"/>
</dbReference>
<dbReference type="PANTHER" id="PTHR31377">
    <property type="entry name" value="AGMATINE DEIMINASE-RELATED"/>
    <property type="match status" value="1"/>
</dbReference>
<dbReference type="InterPro" id="IPR007466">
    <property type="entry name" value="Peptidyl-Arg-deiminase_porph"/>
</dbReference>
<name>A0ABT7X5R0_9BACE</name>
<gene>
    <name evidence="2" type="ORF">QVO10_08475</name>
</gene>
<dbReference type="SUPFAM" id="SSF55909">
    <property type="entry name" value="Pentein"/>
    <property type="match status" value="1"/>
</dbReference>
<dbReference type="RefSeq" id="WP_195558527.1">
    <property type="nucleotide sequence ID" value="NZ_JAUEII010000016.1"/>
</dbReference>
<protein>
    <submittedName>
        <fullName evidence="2">Agmatine deiminase family protein</fullName>
    </submittedName>
</protein>
<dbReference type="EMBL" id="JAUEII010000016">
    <property type="protein sequence ID" value="MDN0049420.1"/>
    <property type="molecule type" value="Genomic_DNA"/>
</dbReference>
<organism evidence="2 3">
    <name type="scientific">Bacteroides gallinaceum</name>
    <dbReference type="NCBI Taxonomy" id="1462571"/>
    <lineage>
        <taxon>Bacteria</taxon>
        <taxon>Pseudomonadati</taxon>
        <taxon>Bacteroidota</taxon>
        <taxon>Bacteroidia</taxon>
        <taxon>Bacteroidales</taxon>
        <taxon>Bacteroidaceae</taxon>
        <taxon>Bacteroides</taxon>
    </lineage>
</organism>
<evidence type="ECO:0000313" key="2">
    <source>
        <dbReference type="EMBL" id="MDN0049420.1"/>
    </source>
</evidence>
<accession>A0ABT7X5R0</accession>